<dbReference type="InterPro" id="IPR044153">
    <property type="entry name" value="PIN_Pae0151-like"/>
</dbReference>
<reference evidence="3 4" key="1">
    <citation type="submission" date="2019-11" db="EMBL/GenBank/DDBJ databases">
        <title>Genome sequence of Moorella glycerini DSM11254.</title>
        <authorList>
            <person name="Poehlein A."/>
            <person name="Boeer T."/>
            <person name="Daniel R."/>
        </authorList>
    </citation>
    <scope>NUCLEOTIDE SEQUENCE [LARGE SCALE GENOMIC DNA]</scope>
    <source>
        <strain evidence="3 4">DSM 11254</strain>
    </source>
</reference>
<dbReference type="PANTHER" id="PTHR35901">
    <property type="entry name" value="RIBONUCLEASE VAPC3"/>
    <property type="match status" value="1"/>
</dbReference>
<dbReference type="InterPro" id="IPR029060">
    <property type="entry name" value="PIN-like_dom_sf"/>
</dbReference>
<accession>A0A6I5ZUH3</accession>
<dbReference type="EMBL" id="CP046244">
    <property type="protein sequence ID" value="QGP93358.1"/>
    <property type="molecule type" value="Genomic_DNA"/>
</dbReference>
<dbReference type="Proteomes" id="UP000425916">
    <property type="component" value="Chromosome"/>
</dbReference>
<name>A0A6I5ZUH3_9FIRM</name>
<evidence type="ECO:0000313" key="3">
    <source>
        <dbReference type="EMBL" id="QGP93358.1"/>
    </source>
</evidence>
<dbReference type="AlphaFoldDB" id="A0A6I5ZUH3"/>
<gene>
    <name evidence="3" type="ORF">MGLY_27650</name>
</gene>
<keyword evidence="1" id="KW-0460">Magnesium</keyword>
<dbReference type="CDD" id="cd09873">
    <property type="entry name" value="PIN_Pae0151-like"/>
    <property type="match status" value="1"/>
</dbReference>
<evidence type="ECO:0000256" key="1">
    <source>
        <dbReference type="ARBA" id="ARBA00022842"/>
    </source>
</evidence>
<dbReference type="OrthoDB" id="1723580at2"/>
<organism evidence="3 4">
    <name type="scientific">Neomoorella glycerini</name>
    <dbReference type="NCBI Taxonomy" id="55779"/>
    <lineage>
        <taxon>Bacteria</taxon>
        <taxon>Bacillati</taxon>
        <taxon>Bacillota</taxon>
        <taxon>Clostridia</taxon>
        <taxon>Neomoorellales</taxon>
        <taxon>Neomoorellaceae</taxon>
        <taxon>Neomoorella</taxon>
    </lineage>
</organism>
<dbReference type="RefSeq" id="WP_156274695.1">
    <property type="nucleotide sequence ID" value="NZ_CP046244.1"/>
</dbReference>
<keyword evidence="4" id="KW-1185">Reference proteome</keyword>
<evidence type="ECO:0000313" key="4">
    <source>
        <dbReference type="Proteomes" id="UP000425916"/>
    </source>
</evidence>
<dbReference type="InterPro" id="IPR002716">
    <property type="entry name" value="PIN_dom"/>
</dbReference>
<proteinExistence type="predicted"/>
<feature type="domain" description="PIN" evidence="2">
    <location>
        <begin position="4"/>
        <end position="126"/>
    </location>
</feature>
<sequence length="141" mass="15976">MDAVVDASAILCAYFPDELSSKAKKLMLDYALGRTNLFGPRLLALELINACLVASRRRRINDEVFIKTAKEITALQIAWIDVEQEAERIFSLSRKYQISAYDTAYIAAAQIKGCELFTADQRLHNAVKKDLKFVRLLSEYP</sequence>
<dbReference type="InterPro" id="IPR051619">
    <property type="entry name" value="TypeII_TA_RNase_PINc/VapC"/>
</dbReference>
<protein>
    <submittedName>
        <fullName evidence="3">PIN domain protein</fullName>
    </submittedName>
</protein>
<dbReference type="PANTHER" id="PTHR35901:SF1">
    <property type="entry name" value="EXONUCLEASE VAPC9"/>
    <property type="match status" value="1"/>
</dbReference>
<dbReference type="Gene3D" id="3.40.50.1010">
    <property type="entry name" value="5'-nuclease"/>
    <property type="match status" value="1"/>
</dbReference>
<dbReference type="SUPFAM" id="SSF88723">
    <property type="entry name" value="PIN domain-like"/>
    <property type="match status" value="1"/>
</dbReference>
<evidence type="ECO:0000259" key="2">
    <source>
        <dbReference type="Pfam" id="PF01850"/>
    </source>
</evidence>
<dbReference type="Pfam" id="PF01850">
    <property type="entry name" value="PIN"/>
    <property type="match status" value="1"/>
</dbReference>